<feature type="transmembrane region" description="Helical" evidence="8">
    <location>
        <begin position="318"/>
        <end position="335"/>
    </location>
</feature>
<comment type="similarity">
    <text evidence="2">Belongs to the major facilitator superfamily.</text>
</comment>
<sequence length="416" mass="43954">MSDFEGYPKGDPRTKRIEIGLLVAGIATFTLLYGTQAILPYFTREYGITPSQAALSVSVSTVGLGIGLIAAVPVSERLGRVTLIRFSLLASSVLGILTAFIGDWTWFLVARFLMGFVLAGLPGTAAVYLKEEIHRSYATTATSIYIFGTTLGGLSGRIVSAGVIEVVDRTGLADVLPMGASNLSILATAVLASICAVLCWILLPQSRGFTPHRDSVGLLVRKFGRALKDPVLVGLYVTGGLGMGTFIGTFNSLGFRLEEAPYLLSIGAVSLLYFVYPIAGYSSVLAGRAADRYSLRAVLPFGPLLGILGVLLMAPRPLVLIITGMAIMAIGFFIMHSLASAWVASRAVATTGVTAQAASLYTLTYYVGSSISGNLTPLAWEHFGWLGVTWTGVGLMGAGFVISLLLRRSRPAAPQN</sequence>
<dbReference type="SUPFAM" id="SSF103473">
    <property type="entry name" value="MFS general substrate transporter"/>
    <property type="match status" value="1"/>
</dbReference>
<accession>A0ABN2T627</accession>
<dbReference type="PROSITE" id="PS50850">
    <property type="entry name" value="MFS"/>
    <property type="match status" value="1"/>
</dbReference>
<dbReference type="InterPro" id="IPR036259">
    <property type="entry name" value="MFS_trans_sf"/>
</dbReference>
<dbReference type="Proteomes" id="UP001500755">
    <property type="component" value="Unassembled WGS sequence"/>
</dbReference>
<proteinExistence type="inferred from homology"/>
<evidence type="ECO:0000256" key="5">
    <source>
        <dbReference type="ARBA" id="ARBA00022692"/>
    </source>
</evidence>
<feature type="transmembrane region" description="Helical" evidence="8">
    <location>
        <begin position="184"/>
        <end position="203"/>
    </location>
</feature>
<dbReference type="PANTHER" id="PTHR43271:SF1">
    <property type="entry name" value="INNER MEMBRANE TRANSPORT PROTEIN YNFM"/>
    <property type="match status" value="1"/>
</dbReference>
<dbReference type="RefSeq" id="WP_344306408.1">
    <property type="nucleotide sequence ID" value="NZ_BAAANO010000004.1"/>
</dbReference>
<feature type="transmembrane region" description="Helical" evidence="8">
    <location>
        <begin position="293"/>
        <end position="312"/>
    </location>
</feature>
<keyword evidence="7 8" id="KW-0472">Membrane</keyword>
<reference evidence="10 11" key="1">
    <citation type="journal article" date="2019" name="Int. J. Syst. Evol. Microbiol.">
        <title>The Global Catalogue of Microorganisms (GCM) 10K type strain sequencing project: providing services to taxonomists for standard genome sequencing and annotation.</title>
        <authorList>
            <consortium name="The Broad Institute Genomics Platform"/>
            <consortium name="The Broad Institute Genome Sequencing Center for Infectious Disease"/>
            <person name="Wu L."/>
            <person name="Ma J."/>
        </authorList>
    </citation>
    <scope>NUCLEOTIDE SEQUENCE [LARGE SCALE GENOMIC DNA]</scope>
    <source>
        <strain evidence="10 11">JCM 14546</strain>
    </source>
</reference>
<dbReference type="InterPro" id="IPR011701">
    <property type="entry name" value="MFS"/>
</dbReference>
<keyword evidence="5 8" id="KW-0812">Transmembrane</keyword>
<dbReference type="PANTHER" id="PTHR43271">
    <property type="entry name" value="BLL2771 PROTEIN"/>
    <property type="match status" value="1"/>
</dbReference>
<evidence type="ECO:0000256" key="7">
    <source>
        <dbReference type="ARBA" id="ARBA00023136"/>
    </source>
</evidence>
<keyword evidence="11" id="KW-1185">Reference proteome</keyword>
<keyword evidence="3" id="KW-0813">Transport</keyword>
<feature type="transmembrane region" description="Helical" evidence="8">
    <location>
        <begin position="347"/>
        <end position="367"/>
    </location>
</feature>
<evidence type="ECO:0000256" key="8">
    <source>
        <dbReference type="SAM" id="Phobius"/>
    </source>
</evidence>
<comment type="caution">
    <text evidence="10">The sequence shown here is derived from an EMBL/GenBank/DDBJ whole genome shotgun (WGS) entry which is preliminary data.</text>
</comment>
<evidence type="ECO:0000256" key="1">
    <source>
        <dbReference type="ARBA" id="ARBA00004651"/>
    </source>
</evidence>
<feature type="domain" description="Major facilitator superfamily (MFS) profile" evidence="9">
    <location>
        <begin position="13"/>
        <end position="411"/>
    </location>
</feature>
<feature type="transmembrane region" description="Helical" evidence="8">
    <location>
        <begin position="108"/>
        <end position="129"/>
    </location>
</feature>
<evidence type="ECO:0000313" key="11">
    <source>
        <dbReference type="Proteomes" id="UP001500755"/>
    </source>
</evidence>
<name>A0ABN2T627_9MICO</name>
<dbReference type="InterPro" id="IPR020846">
    <property type="entry name" value="MFS_dom"/>
</dbReference>
<evidence type="ECO:0000256" key="4">
    <source>
        <dbReference type="ARBA" id="ARBA00022475"/>
    </source>
</evidence>
<keyword evidence="4" id="KW-1003">Cell membrane</keyword>
<evidence type="ECO:0000259" key="9">
    <source>
        <dbReference type="PROSITE" id="PS50850"/>
    </source>
</evidence>
<evidence type="ECO:0000256" key="2">
    <source>
        <dbReference type="ARBA" id="ARBA00008335"/>
    </source>
</evidence>
<organism evidence="10 11">
    <name type="scientific">Brevibacterium samyangense</name>
    <dbReference type="NCBI Taxonomy" id="366888"/>
    <lineage>
        <taxon>Bacteria</taxon>
        <taxon>Bacillati</taxon>
        <taxon>Actinomycetota</taxon>
        <taxon>Actinomycetes</taxon>
        <taxon>Micrococcales</taxon>
        <taxon>Brevibacteriaceae</taxon>
        <taxon>Brevibacterium</taxon>
    </lineage>
</organism>
<comment type="subcellular location">
    <subcellularLocation>
        <location evidence="1">Cell membrane</location>
        <topology evidence="1">Multi-pass membrane protein</topology>
    </subcellularLocation>
</comment>
<dbReference type="CDD" id="cd17324">
    <property type="entry name" value="MFS_NepI_like"/>
    <property type="match status" value="1"/>
</dbReference>
<dbReference type="Gene3D" id="1.20.1250.20">
    <property type="entry name" value="MFS general substrate transporter like domains"/>
    <property type="match status" value="1"/>
</dbReference>
<feature type="transmembrane region" description="Helical" evidence="8">
    <location>
        <begin position="21"/>
        <end position="41"/>
    </location>
</feature>
<feature type="transmembrane region" description="Helical" evidence="8">
    <location>
        <begin position="262"/>
        <end position="281"/>
    </location>
</feature>
<feature type="transmembrane region" description="Helical" evidence="8">
    <location>
        <begin position="53"/>
        <end position="71"/>
    </location>
</feature>
<gene>
    <name evidence="10" type="ORF">GCM10009755_03460</name>
</gene>
<evidence type="ECO:0000313" key="10">
    <source>
        <dbReference type="EMBL" id="GAA1999288.1"/>
    </source>
</evidence>
<evidence type="ECO:0000256" key="6">
    <source>
        <dbReference type="ARBA" id="ARBA00022989"/>
    </source>
</evidence>
<dbReference type="EMBL" id="BAAANO010000004">
    <property type="protein sequence ID" value="GAA1999288.1"/>
    <property type="molecule type" value="Genomic_DNA"/>
</dbReference>
<feature type="transmembrane region" description="Helical" evidence="8">
    <location>
        <begin position="231"/>
        <end position="250"/>
    </location>
</feature>
<feature type="transmembrane region" description="Helical" evidence="8">
    <location>
        <begin position="141"/>
        <end position="164"/>
    </location>
</feature>
<evidence type="ECO:0000256" key="3">
    <source>
        <dbReference type="ARBA" id="ARBA00022448"/>
    </source>
</evidence>
<dbReference type="Pfam" id="PF07690">
    <property type="entry name" value="MFS_1"/>
    <property type="match status" value="1"/>
</dbReference>
<keyword evidence="6 8" id="KW-1133">Transmembrane helix</keyword>
<protein>
    <submittedName>
        <fullName evidence="10">MFS transporter</fullName>
    </submittedName>
</protein>
<feature type="transmembrane region" description="Helical" evidence="8">
    <location>
        <begin position="83"/>
        <end position="102"/>
    </location>
</feature>
<feature type="transmembrane region" description="Helical" evidence="8">
    <location>
        <begin position="387"/>
        <end position="406"/>
    </location>
</feature>